<proteinExistence type="predicted"/>
<evidence type="ECO:0000313" key="1">
    <source>
        <dbReference type="EMBL" id="MEL1251185.1"/>
    </source>
</evidence>
<protein>
    <submittedName>
        <fullName evidence="1">DUF3489 domain-containing protein</fullName>
    </submittedName>
</protein>
<dbReference type="Proteomes" id="UP001497045">
    <property type="component" value="Unassembled WGS sequence"/>
</dbReference>
<dbReference type="InterPro" id="IPR021880">
    <property type="entry name" value="DUF3489"/>
</dbReference>
<gene>
    <name evidence="1" type="ORF">AAEO60_10930</name>
</gene>
<dbReference type="Pfam" id="PF11994">
    <property type="entry name" value="DUF3489"/>
    <property type="match status" value="1"/>
</dbReference>
<dbReference type="RefSeq" id="WP_341673746.1">
    <property type="nucleotide sequence ID" value="NZ_JBBYHV010000002.1"/>
</dbReference>
<accession>A0ABU9IG17</accession>
<dbReference type="EMBL" id="JBBYHV010000002">
    <property type="protein sequence ID" value="MEL1251185.1"/>
    <property type="molecule type" value="Genomic_DNA"/>
</dbReference>
<name>A0ABU9IG17_9SPHN</name>
<comment type="caution">
    <text evidence="1">The sequence shown here is derived from an EMBL/GenBank/DDBJ whole genome shotgun (WGS) entry which is preliminary data.</text>
</comment>
<evidence type="ECO:0000313" key="2">
    <source>
        <dbReference type="Proteomes" id="UP001497045"/>
    </source>
</evidence>
<organism evidence="1 2">
    <name type="scientific">Aurantiacibacter gilvus</name>
    <dbReference type="NCBI Taxonomy" id="3139141"/>
    <lineage>
        <taxon>Bacteria</taxon>
        <taxon>Pseudomonadati</taxon>
        <taxon>Pseudomonadota</taxon>
        <taxon>Alphaproteobacteria</taxon>
        <taxon>Sphingomonadales</taxon>
        <taxon>Erythrobacteraceae</taxon>
        <taxon>Aurantiacibacter</taxon>
    </lineage>
</organism>
<reference evidence="1 2" key="1">
    <citation type="submission" date="2024-04" db="EMBL/GenBank/DDBJ databases">
        <title>Aurantiacibacter sp. DGU6 16S ribosomal RNA gene Genome sequencing and assembly.</title>
        <authorList>
            <person name="Park S."/>
        </authorList>
    </citation>
    <scope>NUCLEOTIDE SEQUENCE [LARGE SCALE GENOMIC DNA]</scope>
    <source>
        <strain evidence="1 2">DGU6</strain>
    </source>
</reference>
<keyword evidence="2" id="KW-1185">Reference proteome</keyword>
<sequence length="74" mass="7964">MTNTATAKAPSKLDQLAKLLARKNGASIAEMTQATGWQQHSVRGALAGSLKKRGLIITSQKIDGTRRYRAEEPA</sequence>